<keyword evidence="7 11" id="KW-0472">Membrane</keyword>
<dbReference type="Gene3D" id="1.10.8.500">
    <property type="entry name" value="HAMP domain in histidine kinase"/>
    <property type="match status" value="1"/>
</dbReference>
<proteinExistence type="inferred from homology"/>
<evidence type="ECO:0000256" key="8">
    <source>
        <dbReference type="ARBA" id="ARBA00023224"/>
    </source>
</evidence>
<comment type="caution">
    <text evidence="14">The sequence shown here is derived from an EMBL/GenBank/DDBJ whole genome shotgun (WGS) entry which is preliminary data.</text>
</comment>
<gene>
    <name evidence="14" type="ORF">ACFFK0_07245</name>
</gene>
<keyword evidence="5 11" id="KW-0812">Transmembrane</keyword>
<accession>A0ABV6DHY2</accession>
<evidence type="ECO:0000256" key="6">
    <source>
        <dbReference type="ARBA" id="ARBA00022989"/>
    </source>
</evidence>
<evidence type="ECO:0000256" key="9">
    <source>
        <dbReference type="ARBA" id="ARBA00029447"/>
    </source>
</evidence>
<evidence type="ECO:0000313" key="15">
    <source>
        <dbReference type="Proteomes" id="UP001589776"/>
    </source>
</evidence>
<organism evidence="14 15">
    <name type="scientific">Paenibacillus chartarius</name>
    <dbReference type="NCBI Taxonomy" id="747481"/>
    <lineage>
        <taxon>Bacteria</taxon>
        <taxon>Bacillati</taxon>
        <taxon>Bacillota</taxon>
        <taxon>Bacilli</taxon>
        <taxon>Bacillales</taxon>
        <taxon>Paenibacillaceae</taxon>
        <taxon>Paenibacillus</taxon>
    </lineage>
</organism>
<feature type="transmembrane region" description="Helical" evidence="11">
    <location>
        <begin position="26"/>
        <end position="46"/>
    </location>
</feature>
<dbReference type="InterPro" id="IPR004090">
    <property type="entry name" value="Chemotax_Me-accpt_rcpt"/>
</dbReference>
<comment type="subcellular location">
    <subcellularLocation>
        <location evidence="1">Cell membrane</location>
        <topology evidence="1">Multi-pass membrane protein</topology>
    </subcellularLocation>
</comment>
<dbReference type="PANTHER" id="PTHR32089:SF114">
    <property type="entry name" value="METHYL-ACCEPTING CHEMOTAXIS PROTEIN MCPB"/>
    <property type="match status" value="1"/>
</dbReference>
<dbReference type="EMBL" id="JBHLWN010000027">
    <property type="protein sequence ID" value="MFC0212255.1"/>
    <property type="molecule type" value="Genomic_DNA"/>
</dbReference>
<dbReference type="Gene3D" id="3.30.450.20">
    <property type="entry name" value="PAS domain"/>
    <property type="match status" value="2"/>
</dbReference>
<evidence type="ECO:0000256" key="7">
    <source>
        <dbReference type="ARBA" id="ARBA00023136"/>
    </source>
</evidence>
<evidence type="ECO:0000256" key="5">
    <source>
        <dbReference type="ARBA" id="ARBA00022692"/>
    </source>
</evidence>
<dbReference type="SMART" id="SM00283">
    <property type="entry name" value="MA"/>
    <property type="match status" value="1"/>
</dbReference>
<evidence type="ECO:0000256" key="10">
    <source>
        <dbReference type="PROSITE-ProRule" id="PRU00284"/>
    </source>
</evidence>
<name>A0ABV6DHY2_9BACL</name>
<dbReference type="InterPro" id="IPR033479">
    <property type="entry name" value="dCache_1"/>
</dbReference>
<comment type="similarity">
    <text evidence="9">Belongs to the methyl-accepting chemotaxis (MCP) protein family.</text>
</comment>
<feature type="transmembrane region" description="Helical" evidence="11">
    <location>
        <begin position="299"/>
        <end position="321"/>
    </location>
</feature>
<dbReference type="InterPro" id="IPR003660">
    <property type="entry name" value="HAMP_dom"/>
</dbReference>
<dbReference type="PROSITE" id="PS50885">
    <property type="entry name" value="HAMP"/>
    <property type="match status" value="1"/>
</dbReference>
<evidence type="ECO:0000256" key="11">
    <source>
        <dbReference type="SAM" id="Phobius"/>
    </source>
</evidence>
<dbReference type="Proteomes" id="UP001589776">
    <property type="component" value="Unassembled WGS sequence"/>
</dbReference>
<dbReference type="InterPro" id="IPR004089">
    <property type="entry name" value="MCPsignal_dom"/>
</dbReference>
<evidence type="ECO:0000256" key="1">
    <source>
        <dbReference type="ARBA" id="ARBA00004651"/>
    </source>
</evidence>
<feature type="domain" description="HAMP" evidence="13">
    <location>
        <begin position="323"/>
        <end position="376"/>
    </location>
</feature>
<dbReference type="Pfam" id="PF00672">
    <property type="entry name" value="HAMP"/>
    <property type="match status" value="1"/>
</dbReference>
<evidence type="ECO:0000259" key="12">
    <source>
        <dbReference type="PROSITE" id="PS50111"/>
    </source>
</evidence>
<feature type="domain" description="Methyl-accepting transducer" evidence="12">
    <location>
        <begin position="395"/>
        <end position="631"/>
    </location>
</feature>
<dbReference type="CDD" id="cd18773">
    <property type="entry name" value="PDC1_HK_sensor"/>
    <property type="match status" value="1"/>
</dbReference>
<keyword evidence="3" id="KW-0488">Methylation</keyword>
<keyword evidence="15" id="KW-1185">Reference proteome</keyword>
<dbReference type="SUPFAM" id="SSF103190">
    <property type="entry name" value="Sensory domain-like"/>
    <property type="match status" value="1"/>
</dbReference>
<dbReference type="SUPFAM" id="SSF58104">
    <property type="entry name" value="Methyl-accepting chemotaxis protein (MCP) signaling domain"/>
    <property type="match status" value="1"/>
</dbReference>
<evidence type="ECO:0000256" key="2">
    <source>
        <dbReference type="ARBA" id="ARBA00022475"/>
    </source>
</evidence>
<keyword evidence="2" id="KW-1003">Cell membrane</keyword>
<dbReference type="Pfam" id="PF00015">
    <property type="entry name" value="MCPsignal"/>
    <property type="match status" value="1"/>
</dbReference>
<dbReference type="Pfam" id="PF02743">
    <property type="entry name" value="dCache_1"/>
    <property type="match status" value="1"/>
</dbReference>
<keyword evidence="4" id="KW-0145">Chemotaxis</keyword>
<dbReference type="PRINTS" id="PR00260">
    <property type="entry name" value="CHEMTRNSDUCR"/>
</dbReference>
<keyword evidence="6 11" id="KW-1133">Transmembrane helix</keyword>
<dbReference type="CDD" id="cd06225">
    <property type="entry name" value="HAMP"/>
    <property type="match status" value="1"/>
</dbReference>
<evidence type="ECO:0000259" key="13">
    <source>
        <dbReference type="PROSITE" id="PS50885"/>
    </source>
</evidence>
<evidence type="ECO:0000256" key="3">
    <source>
        <dbReference type="ARBA" id="ARBA00022481"/>
    </source>
</evidence>
<dbReference type="PANTHER" id="PTHR32089">
    <property type="entry name" value="METHYL-ACCEPTING CHEMOTAXIS PROTEIN MCPB"/>
    <property type="match status" value="1"/>
</dbReference>
<protein>
    <submittedName>
        <fullName evidence="14">Methyl-accepting chemotaxis protein</fullName>
    </submittedName>
</protein>
<evidence type="ECO:0000256" key="4">
    <source>
        <dbReference type="ARBA" id="ARBA00022500"/>
    </source>
</evidence>
<keyword evidence="8 10" id="KW-0807">Transducer</keyword>
<dbReference type="Gene3D" id="1.10.287.950">
    <property type="entry name" value="Methyl-accepting chemotaxis protein"/>
    <property type="match status" value="1"/>
</dbReference>
<dbReference type="RefSeq" id="WP_377469379.1">
    <property type="nucleotide sequence ID" value="NZ_JBHLWN010000027.1"/>
</dbReference>
<dbReference type="PROSITE" id="PS50111">
    <property type="entry name" value="CHEMOTAXIS_TRANSDUC_2"/>
    <property type="match status" value="1"/>
</dbReference>
<dbReference type="InterPro" id="IPR029151">
    <property type="entry name" value="Sensor-like_sf"/>
</dbReference>
<sequence length="685" mass="73196">MNNVVIGPKRTSKHGETRRFGISQKFFLLFLTLGLVPSALVGTVTYQSSAKALKDELTVQSHKEVATANSIVDRVVIPVEKDVEILSKTFEASTYVKMTKDPATNLSTNDQITKILKTFKASHGDDTEVIGFARVDGAFAMEPPSPLANDFDARTRVWYKAAMENKGKVIISDPYVSAASKNTVVSIARTTENGDAMAVVNLSLKKYLTDTVNTQKIGTEGYVFIVDKTNKVLTHPGIAAGTDLSDSVFKDSFSQPSGSIHVKLDAGPANVRWTTNQETGWKIYGVLYDAELDKLTRTVFWTTIGMVIVTAIVAFLLMYWINRVFISPIMKVTKSAGVLASGDLTVSDVNVKNEDEIGDLAKAFNNLANHLRVIVGSLASGVKEMNTVSETLNQSSADVQMSATKISEVSHRVSSGARTQTEATGEIARALQENTISISTVAASASEIGMISEQTNKKALSGTETVAQTVGQMSAIDSAVLKSSEVVDVLSRKSAEINKFAILIAEIAQQTNLLALNASIEAARAGEHGAGFSVVANEVKKLAVQSSESAKEISRVIGEVNADITGVVGSLQKAKEEAALGVSLSSGVESLFNSIQQDMALMNDEIQNLSAVSQQMAASAEEISASVEELSSISKDSAVDSNVVLETTERQKDVIAALSTVVDSVAKTAKTLEDTVKQFKIDEAE</sequence>
<reference evidence="14 15" key="1">
    <citation type="submission" date="2024-09" db="EMBL/GenBank/DDBJ databases">
        <authorList>
            <person name="Sun Q."/>
            <person name="Mori K."/>
        </authorList>
    </citation>
    <scope>NUCLEOTIDE SEQUENCE [LARGE SCALE GENOMIC DNA]</scope>
    <source>
        <strain evidence="14 15">CCM 7759</strain>
    </source>
</reference>
<evidence type="ECO:0000313" key="14">
    <source>
        <dbReference type="EMBL" id="MFC0212255.1"/>
    </source>
</evidence>
<dbReference type="SMART" id="SM00304">
    <property type="entry name" value="HAMP"/>
    <property type="match status" value="1"/>
</dbReference>
<dbReference type="CDD" id="cd11386">
    <property type="entry name" value="MCP_signal"/>
    <property type="match status" value="1"/>
</dbReference>